<evidence type="ECO:0000256" key="1">
    <source>
        <dbReference type="SAM" id="MobiDB-lite"/>
    </source>
</evidence>
<dbReference type="Pfam" id="PF25597">
    <property type="entry name" value="SH3_retrovirus"/>
    <property type="match status" value="1"/>
</dbReference>
<accession>A0ABQ9I2S4</accession>
<keyword evidence="4" id="KW-1185">Reference proteome</keyword>
<evidence type="ECO:0000313" key="4">
    <source>
        <dbReference type="Proteomes" id="UP001159363"/>
    </source>
</evidence>
<name>A0ABQ9I2S4_9NEOP</name>
<dbReference type="Proteomes" id="UP001159363">
    <property type="component" value="Chromosome 3"/>
</dbReference>
<organism evidence="3 4">
    <name type="scientific">Dryococelus australis</name>
    <dbReference type="NCBI Taxonomy" id="614101"/>
    <lineage>
        <taxon>Eukaryota</taxon>
        <taxon>Metazoa</taxon>
        <taxon>Ecdysozoa</taxon>
        <taxon>Arthropoda</taxon>
        <taxon>Hexapoda</taxon>
        <taxon>Insecta</taxon>
        <taxon>Pterygota</taxon>
        <taxon>Neoptera</taxon>
        <taxon>Polyneoptera</taxon>
        <taxon>Phasmatodea</taxon>
        <taxon>Verophasmatodea</taxon>
        <taxon>Anareolatae</taxon>
        <taxon>Phasmatidae</taxon>
        <taxon>Eurycanthinae</taxon>
        <taxon>Dryococelus</taxon>
    </lineage>
</organism>
<gene>
    <name evidence="3" type="ORF">PR048_010291</name>
</gene>
<dbReference type="InterPro" id="IPR057670">
    <property type="entry name" value="SH3_retrovirus"/>
</dbReference>
<feature type="domain" description="Retroviral polymerase SH3-like" evidence="2">
    <location>
        <begin position="1"/>
        <end position="36"/>
    </location>
</feature>
<proteinExistence type="predicted"/>
<protein>
    <recommendedName>
        <fullName evidence="2">Retroviral polymerase SH3-like domain-containing protein</fullName>
    </recommendedName>
</protein>
<dbReference type="EMBL" id="JARBHB010000003">
    <property type="protein sequence ID" value="KAJ8890782.1"/>
    <property type="molecule type" value="Genomic_DNA"/>
</dbReference>
<evidence type="ECO:0000259" key="2">
    <source>
        <dbReference type="Pfam" id="PF25597"/>
    </source>
</evidence>
<comment type="caution">
    <text evidence="3">The sequence shown here is derived from an EMBL/GenBank/DDBJ whole genome shotgun (WGS) entry which is preliminary data.</text>
</comment>
<sequence length="150" mass="17192">MIGYSSSSYRVWDPVTSNAQVSRDVTFDETDVQYEEQENLISKIKFSDGRVKEGEEVVNTEQTPTTAKSDGKFNGSRKGEEVANTNENEEFSPTRPKSKLVKPKHLENYELYVAYCLVSKSDPQTYEEAVEESEDWRKAIKKELEAHNKL</sequence>
<evidence type="ECO:0000313" key="3">
    <source>
        <dbReference type="EMBL" id="KAJ8890782.1"/>
    </source>
</evidence>
<reference evidence="3 4" key="1">
    <citation type="submission" date="2023-02" db="EMBL/GenBank/DDBJ databases">
        <title>LHISI_Scaffold_Assembly.</title>
        <authorList>
            <person name="Stuart O.P."/>
            <person name="Cleave R."/>
            <person name="Magrath M.J.L."/>
            <person name="Mikheyev A.S."/>
        </authorList>
    </citation>
    <scope>NUCLEOTIDE SEQUENCE [LARGE SCALE GENOMIC DNA]</scope>
    <source>
        <strain evidence="3">Daus_M_001</strain>
        <tissue evidence="3">Leg muscle</tissue>
    </source>
</reference>
<feature type="region of interest" description="Disordered" evidence="1">
    <location>
        <begin position="54"/>
        <end position="99"/>
    </location>
</feature>
<feature type="compositionally biased region" description="Polar residues" evidence="1">
    <location>
        <begin position="59"/>
        <end position="68"/>
    </location>
</feature>